<proteinExistence type="predicted"/>
<accession>A0A2P6S8E1</accession>
<gene>
    <name evidence="1" type="ORF">RchiOBHm_Chr1g0319171</name>
</gene>
<comment type="caution">
    <text evidence="1">The sequence shown here is derived from an EMBL/GenBank/DDBJ whole genome shotgun (WGS) entry which is preliminary data.</text>
</comment>
<reference evidence="1 2" key="1">
    <citation type="journal article" date="2018" name="Nat. Genet.">
        <title>The Rosa genome provides new insights in the design of modern roses.</title>
        <authorList>
            <person name="Bendahmane M."/>
        </authorList>
    </citation>
    <scope>NUCLEOTIDE SEQUENCE [LARGE SCALE GENOMIC DNA]</scope>
    <source>
        <strain evidence="2">cv. Old Blush</strain>
    </source>
</reference>
<name>A0A2P6S8E1_ROSCH</name>
<keyword evidence="2" id="KW-1185">Reference proteome</keyword>
<evidence type="ECO:0000313" key="2">
    <source>
        <dbReference type="Proteomes" id="UP000238479"/>
    </source>
</evidence>
<protein>
    <submittedName>
        <fullName evidence="1">Uncharacterized protein</fullName>
    </submittedName>
</protein>
<dbReference type="EMBL" id="PDCK01000039">
    <property type="protein sequence ID" value="PRQ54942.1"/>
    <property type="molecule type" value="Genomic_DNA"/>
</dbReference>
<sequence>MLRRGRSPCQVIVRLHQVEEEEAPCQNFTAAGKYPYFPGQEPTLPGDINLLLQGETSSLGENISLSALGKIGEYSML</sequence>
<dbReference type="Gramene" id="PRQ54942">
    <property type="protein sequence ID" value="PRQ54942"/>
    <property type="gene ID" value="RchiOBHm_Chr1g0319171"/>
</dbReference>
<evidence type="ECO:0000313" key="1">
    <source>
        <dbReference type="EMBL" id="PRQ54942.1"/>
    </source>
</evidence>
<dbReference type="AlphaFoldDB" id="A0A2P6S8E1"/>
<organism evidence="1 2">
    <name type="scientific">Rosa chinensis</name>
    <name type="common">China rose</name>
    <dbReference type="NCBI Taxonomy" id="74649"/>
    <lineage>
        <taxon>Eukaryota</taxon>
        <taxon>Viridiplantae</taxon>
        <taxon>Streptophyta</taxon>
        <taxon>Embryophyta</taxon>
        <taxon>Tracheophyta</taxon>
        <taxon>Spermatophyta</taxon>
        <taxon>Magnoliopsida</taxon>
        <taxon>eudicotyledons</taxon>
        <taxon>Gunneridae</taxon>
        <taxon>Pentapetalae</taxon>
        <taxon>rosids</taxon>
        <taxon>fabids</taxon>
        <taxon>Rosales</taxon>
        <taxon>Rosaceae</taxon>
        <taxon>Rosoideae</taxon>
        <taxon>Rosoideae incertae sedis</taxon>
        <taxon>Rosa</taxon>
    </lineage>
</organism>
<dbReference type="Proteomes" id="UP000238479">
    <property type="component" value="Chromosome 1"/>
</dbReference>